<dbReference type="Pfam" id="PF00531">
    <property type="entry name" value="Death"/>
    <property type="match status" value="9"/>
</dbReference>
<feature type="domain" description="Death" evidence="2">
    <location>
        <begin position="273"/>
        <end position="333"/>
    </location>
</feature>
<dbReference type="SMART" id="SM00005">
    <property type="entry name" value="DEATH"/>
    <property type="match status" value="8"/>
</dbReference>
<feature type="compositionally biased region" description="Pro residues" evidence="1">
    <location>
        <begin position="1964"/>
        <end position="1973"/>
    </location>
</feature>
<dbReference type="InterPro" id="IPR000488">
    <property type="entry name" value="Death_dom"/>
</dbReference>
<evidence type="ECO:0000259" key="2">
    <source>
        <dbReference type="PROSITE" id="PS50017"/>
    </source>
</evidence>
<feature type="region of interest" description="Disordered" evidence="1">
    <location>
        <begin position="1884"/>
        <end position="2325"/>
    </location>
</feature>
<feature type="domain" description="Death" evidence="2">
    <location>
        <begin position="990"/>
        <end position="1061"/>
    </location>
</feature>
<dbReference type="PANTHER" id="PTHR15077">
    <property type="entry name" value="FAS-ASSOCIATING DEATH DOMAIN-CONTAINING PROTEIN FADD"/>
    <property type="match status" value="1"/>
</dbReference>
<feature type="domain" description="Death" evidence="2">
    <location>
        <begin position="1109"/>
        <end position="1175"/>
    </location>
</feature>
<feature type="compositionally biased region" description="Pro residues" evidence="1">
    <location>
        <begin position="2098"/>
        <end position="2123"/>
    </location>
</feature>
<feature type="domain" description="Death" evidence="2">
    <location>
        <begin position="136"/>
        <end position="208"/>
    </location>
</feature>
<protein>
    <recommendedName>
        <fullName evidence="2">Death domain-containing protein</fullName>
    </recommendedName>
</protein>
<evidence type="ECO:0000313" key="3">
    <source>
        <dbReference type="EMBL" id="KAJ8307213.1"/>
    </source>
</evidence>
<dbReference type="InterPro" id="IPR016729">
    <property type="entry name" value="FADD"/>
</dbReference>
<feature type="compositionally biased region" description="Pro residues" evidence="1">
    <location>
        <begin position="2131"/>
        <end position="2148"/>
    </location>
</feature>
<feature type="domain" description="Death" evidence="2">
    <location>
        <begin position="1610"/>
        <end position="1690"/>
    </location>
</feature>
<feature type="compositionally biased region" description="Pro residues" evidence="1">
    <location>
        <begin position="2156"/>
        <end position="2181"/>
    </location>
</feature>
<dbReference type="SUPFAM" id="SSF47986">
    <property type="entry name" value="DEATH domain"/>
    <property type="match status" value="16"/>
</dbReference>
<feature type="domain" description="Death" evidence="2">
    <location>
        <begin position="1524"/>
        <end position="1581"/>
    </location>
</feature>
<feature type="region of interest" description="Disordered" evidence="1">
    <location>
        <begin position="1719"/>
        <end position="1752"/>
    </location>
</feature>
<feature type="domain" description="Death" evidence="2">
    <location>
        <begin position="875"/>
        <end position="959"/>
    </location>
</feature>
<feature type="domain" description="Death" evidence="2">
    <location>
        <begin position="608"/>
        <end position="681"/>
    </location>
</feature>
<organism evidence="3 4">
    <name type="scientific">Tegillarca granosa</name>
    <name type="common">Malaysian cockle</name>
    <name type="synonym">Anadara granosa</name>
    <dbReference type="NCBI Taxonomy" id="220873"/>
    <lineage>
        <taxon>Eukaryota</taxon>
        <taxon>Metazoa</taxon>
        <taxon>Spiralia</taxon>
        <taxon>Lophotrochozoa</taxon>
        <taxon>Mollusca</taxon>
        <taxon>Bivalvia</taxon>
        <taxon>Autobranchia</taxon>
        <taxon>Pteriomorphia</taxon>
        <taxon>Arcoida</taxon>
        <taxon>Arcoidea</taxon>
        <taxon>Arcidae</taxon>
        <taxon>Tegillarca</taxon>
    </lineage>
</organism>
<accession>A0ABQ9EV83</accession>
<evidence type="ECO:0000256" key="1">
    <source>
        <dbReference type="SAM" id="MobiDB-lite"/>
    </source>
</evidence>
<feature type="region of interest" description="Disordered" evidence="1">
    <location>
        <begin position="227"/>
        <end position="250"/>
    </location>
</feature>
<name>A0ABQ9EV83_TEGGR</name>
<sequence length="2402" mass="271054">MLWRRGQLQQTSNDILSEAGLSYVGGRIVDYWVAIAKRLGLTTTDIENIEARFPPNEQVNQSVQALITWRDNFNYSTNSDKIMHLLSAIKEITAYQALINDITSRFQIGVSTGKTGESSSTGTITVRPTPKTRMISDASVNFIAANIITNWVSIAQELGIIQPDILQAQQKYPGKLFQQAIYILKLWRDSYPQTDTDKIQKLLNTFRNDQDILQYLSNQDGIDITGVQPDTTTTQSTTQPTTVVPTTMSTAPPKIYPGPLKDGSLRKYVSVFGSDWLSLLLKLGMTHEDIAKVPYNNDQNERTFEALKFWRDLPNEDYNTKIAKMLKVLEGIQEPSKPEGAEFNIKEKTTDEVLGPNTRPVDQVVPTVQYKQIRKSDILTDQGLRDLAYNIKSNWETVAQNLGITAEEQQNIKTMYPGDRERQAYEILDLWKRSEPGTVDSKITLLLDSLKDTKPTYIDGYTITKKPLTDLLLFPGFEYILNMLNQDQWIRLVEYLGVPQSQINQLKNDYPQLPRKQAINGLEFWKGSYNAKPEEKVRDVLTALDKLGRPDVKQNIERDYEGVKDLEKLTPSTSDFGSSVGATSPNTEQREHLNRAWLTSIAQNYKNDWKPILTSLGLTLPDIQQIENRYPGNVLEQAISALILWRDRTASEGYQKQYQNLMKAIDDYVKSKSAEPQQPVVHTITNLDYFDSTHMPYLVKNLPDWEVFMRELGFSDADKQAIMRRYVKAEWALRALLQYKLQYPGTSQEKNNKIHTLLQRLKLFDIIRYFEFVQSASRVSDRISDQDIAFIAQNIGNDWEELLLALGLTPQDLVTIKVSFPQSEWTVRALQKFRDEFPGTKEELNFILYKVLQKFFLNTILEYFLWAPSSKDFLDKTVIRYIANNVGAVWETFLINLGVKQADIDDIKLRYPQGEWILQALMKWKNDYPGSYRWKTYRMYEILQRMKLTNILNGIQQDPTKSQKSVNDLFLDPAFQEIAKWLLEQGPHVWKIVMRSLGLPVNDITTLESYYPNQPVTQAARAIELWSNRVGDDNLMKAKWLLYVLKQQNQVKLENYLRDTYGLKDIVAEPGTVKPVTGSQNQEYITGTDIVKSDQLTNAWLERVAALFGTDWDIVAKLLGLTPNQIETIKQMYPSDPLRQATKALTMWRDASTDNQEQQYIILTNAIDKFNRRQIGGQVFDYPDLLATDGIEYFVRVLGSNWEVLMRQLGVQQIDIDYIKSNFPRNDWIRRTLYKWRDEYTGTRQQKNINLYKKLKEMNMMEHINYFKKPTYKPVSELFLIPGLEDIVQRLNQYGPEAWKTLVTLLKLSPDDIRVMELYYRNDLLRQAVHALELWSNRNGVDNNFKAKTLSKALRDNGNPDVADYLDKTYGVKDLTHSQDPNQAVIRPQGLEYIPGTDIQKPNELTDTLLMRLAEIFSKNWEPVARELGLSTSVIDKIKLDFLNDRVKQAYQALLTWKTRSTDSFVNQFNLLRRILYDFHQTRLSVKQTPGQAQTEVPTYRIIDRRDILTDKGLEDLAFNLDKNWIRVATNLGLTDEVIQQIQDVYTNDVLKQALEALKIWRRDAPGTNAQRSKILLDALRGLPLSFIKGQETVKKSTTDLLTYPGLQTIVERLASDEWKKLVQWLKLPVQDIRNIMDKFPNLPDKQATEALWLWNTKTGGIPDDKVRDLISSLNKIGRNDVGTYITDTYGVKDKSFKNTTPIYTGSNEGLVQPGGIPYEPTTGQPIDTVQPTEPSTGPYNINTPQTQPGDNVNVPQIQPGDNVNLPQVQPSDSGRTLNDIWKEIKIYVNLREFATKLGSDWEQLVRVLGLPESTISRLNSLPGGTLPRSIDALLEWTRMSGKTTEDKLQDLFTKLQLLRRYDLVNYLQNRYNIRLLGSNTKTTDAFTKTNPVINEGGPGSSEFTPIVDPIGPSNPINRKGPVDPGYQPGPVDLNQPGTVDPNQEGPVDPNQPGSVEPGYQPGPVDPNQPGPVDPGYQPGPVDPNQPGPVDPGYQPGPVDPNQPGPVDANQPGSVDPGYQPGPVDPNQPGPVDPGYQPGPVDPNKPGSVEPNQPGPVDPNQPGSVDPGYQPGPVDPYQPGPVDPYQPGPVDPGYQPGPVDPNQPGPVDPNQPGPVDPYQPGPVDPGYQPGPVDPDQPGPVDPNEPGPVDPGYQPGPVDPNQPGPVDPNQPGPVDPNQPGPVDPGYQPGPGDPNQPGPVDPFQPGPVDPNQPGPVDPNQPGPVDPGYQPGPVDPNQPGPVDPNQPGPVDPGNQPGPVDPNQPGQSKPDILVDPTYPPRPIQPEIVVDPTYPTRPDRQGTGQTDSILPRQPDQTKPGQVDPLPTNKKKLSDDRLRKIAEGIENDWSRILQLLGMDMIDINLIKLQHLDKIDQAFYALKQWQNSNNDYLTMITKLRNVLQTYCQE</sequence>
<feature type="compositionally biased region" description="Pro residues" evidence="1">
    <location>
        <begin position="2073"/>
        <end position="2090"/>
    </location>
</feature>
<evidence type="ECO:0000313" key="4">
    <source>
        <dbReference type="Proteomes" id="UP001217089"/>
    </source>
</evidence>
<feature type="domain" description="Death" evidence="2">
    <location>
        <begin position="1198"/>
        <end position="1271"/>
    </location>
</feature>
<dbReference type="Proteomes" id="UP001217089">
    <property type="component" value="Unassembled WGS sequence"/>
</dbReference>
<feature type="compositionally biased region" description="Polar residues" evidence="1">
    <location>
        <begin position="2297"/>
        <end position="2314"/>
    </location>
</feature>
<dbReference type="PROSITE" id="PS50017">
    <property type="entry name" value="DEATH_DOMAIN"/>
    <property type="match status" value="16"/>
</dbReference>
<feature type="compositionally biased region" description="Pro residues" evidence="1">
    <location>
        <begin position="2023"/>
        <end position="2032"/>
    </location>
</feature>
<feature type="compositionally biased region" description="Pro residues" evidence="1">
    <location>
        <begin position="2230"/>
        <end position="2247"/>
    </location>
</feature>
<dbReference type="InterPro" id="IPR011029">
    <property type="entry name" value="DEATH-like_dom_sf"/>
</dbReference>
<feature type="domain" description="Death" evidence="2">
    <location>
        <begin position="1299"/>
        <end position="1370"/>
    </location>
</feature>
<keyword evidence="4" id="KW-1185">Reference proteome</keyword>
<feature type="domain" description="Death" evidence="2">
    <location>
        <begin position="1406"/>
        <end position="1475"/>
    </location>
</feature>
<proteinExistence type="predicted"/>
<dbReference type="CDD" id="cd01670">
    <property type="entry name" value="Death"/>
    <property type="match status" value="13"/>
</dbReference>
<feature type="compositionally biased region" description="Pro residues" evidence="1">
    <location>
        <begin position="1981"/>
        <end position="1990"/>
    </location>
</feature>
<reference evidence="3 4" key="1">
    <citation type="submission" date="2022-12" db="EMBL/GenBank/DDBJ databases">
        <title>Chromosome-level genome of Tegillarca granosa.</title>
        <authorList>
            <person name="Kim J."/>
        </authorList>
    </citation>
    <scope>NUCLEOTIDE SEQUENCE [LARGE SCALE GENOMIC DNA]</scope>
    <source>
        <strain evidence="3">Teg-2019</strain>
        <tissue evidence="3">Adductor muscle</tissue>
    </source>
</reference>
<feature type="compositionally biased region" description="Pro residues" evidence="1">
    <location>
        <begin position="2189"/>
        <end position="2222"/>
    </location>
</feature>
<gene>
    <name evidence="3" type="ORF">KUTeg_015297</name>
</gene>
<comment type="caution">
    <text evidence="3">The sequence shown here is derived from an EMBL/GenBank/DDBJ whole genome shotgun (WGS) entry which is preliminary data.</text>
</comment>
<feature type="domain" description="Death" evidence="2">
    <location>
        <begin position="488"/>
        <end position="560"/>
    </location>
</feature>
<dbReference type="Gene3D" id="1.10.533.10">
    <property type="entry name" value="Death Domain, Fas"/>
    <property type="match status" value="16"/>
</dbReference>
<feature type="compositionally biased region" description="Polar residues" evidence="1">
    <location>
        <begin position="1722"/>
        <end position="1752"/>
    </location>
</feature>
<feature type="domain" description="Death" evidence="2">
    <location>
        <begin position="32"/>
        <end position="102"/>
    </location>
</feature>
<feature type="domain" description="Death" evidence="2">
    <location>
        <begin position="394"/>
        <end position="452"/>
    </location>
</feature>
<feature type="compositionally biased region" description="Polar residues" evidence="1">
    <location>
        <begin position="1884"/>
        <end position="1893"/>
    </location>
</feature>
<dbReference type="EMBL" id="JARBDR010000793">
    <property type="protein sequence ID" value="KAJ8307213.1"/>
    <property type="molecule type" value="Genomic_DNA"/>
</dbReference>
<feature type="domain" description="Death" evidence="2">
    <location>
        <begin position="2328"/>
        <end position="2388"/>
    </location>
</feature>
<dbReference type="PANTHER" id="PTHR15077:SF9">
    <property type="entry name" value="C-TERMINAL OF ROC (COR) DOMAIN-CONTAINING PROTEIN"/>
    <property type="match status" value="1"/>
</dbReference>
<feature type="domain" description="Death" evidence="2">
    <location>
        <begin position="1798"/>
        <end position="1872"/>
    </location>
</feature>
<feature type="compositionally biased region" description="Low complexity" evidence="1">
    <location>
        <begin position="227"/>
        <end position="247"/>
    </location>
</feature>